<dbReference type="RefSeq" id="WP_054391735.1">
    <property type="nucleotide sequence ID" value="NZ_PELM01000199.1"/>
</dbReference>
<dbReference type="Proteomes" id="UP000053099">
    <property type="component" value="Unassembled WGS sequence"/>
</dbReference>
<feature type="domain" description="RecX first three-helical" evidence="7">
    <location>
        <begin position="8"/>
        <end position="46"/>
    </location>
</feature>
<dbReference type="GO" id="GO:0005737">
    <property type="term" value="C:cytoplasm"/>
    <property type="evidence" value="ECO:0007669"/>
    <property type="project" value="UniProtKB-SubCell"/>
</dbReference>
<dbReference type="Proteomes" id="UP000288073">
    <property type="component" value="Unassembled WGS sequence"/>
</dbReference>
<evidence type="ECO:0000313" key="10">
    <source>
        <dbReference type="EMBL" id="RTI13436.1"/>
    </source>
</evidence>
<comment type="caution">
    <text evidence="8">The sequence shown here is derived from an EMBL/GenBank/DDBJ whole genome shotgun (WGS) entry which is preliminary data.</text>
</comment>
<evidence type="ECO:0000313" key="8">
    <source>
        <dbReference type="EMBL" id="KPD32480.1"/>
    </source>
</evidence>
<feature type="domain" description="RecX second three-helical" evidence="6">
    <location>
        <begin position="53"/>
        <end position="91"/>
    </location>
</feature>
<dbReference type="InterPro" id="IPR003783">
    <property type="entry name" value="Regulatory_RecX"/>
</dbReference>
<comment type="subcellular location">
    <subcellularLocation>
        <location evidence="1 5">Cytoplasm</location>
    </subcellularLocation>
</comment>
<dbReference type="HAMAP" id="MF_01114">
    <property type="entry name" value="RecX"/>
    <property type="match status" value="1"/>
</dbReference>
<dbReference type="Gene3D" id="1.10.10.10">
    <property type="entry name" value="Winged helix-like DNA-binding domain superfamily/Winged helix DNA-binding domain"/>
    <property type="match status" value="2"/>
</dbReference>
<evidence type="ECO:0000313" key="9">
    <source>
        <dbReference type="EMBL" id="RTH02701.1"/>
    </source>
</evidence>
<evidence type="ECO:0000313" key="13">
    <source>
        <dbReference type="Proteomes" id="UP000288082"/>
    </source>
</evidence>
<organism evidence="8 11">
    <name type="scientific">Thermus scotoductus</name>
    <dbReference type="NCBI Taxonomy" id="37636"/>
    <lineage>
        <taxon>Bacteria</taxon>
        <taxon>Thermotogati</taxon>
        <taxon>Deinococcota</taxon>
        <taxon>Deinococci</taxon>
        <taxon>Thermales</taxon>
        <taxon>Thermaceae</taxon>
        <taxon>Thermus</taxon>
    </lineage>
</organism>
<comment type="function">
    <text evidence="5">Modulates RecA activity.</text>
</comment>
<dbReference type="Pfam" id="PF21982">
    <property type="entry name" value="RecX_HTH1"/>
    <property type="match status" value="1"/>
</dbReference>
<sequence length="146" mass="16612">MGMEKAEALTYALRLLSQRAMSRARLREKLLGRFPEGEVEGALARLEELGYLDDRAFAEAFVASRRKYGPHKLRFLLKAQGVPEEVVEEVLAAYGEEESLEAALKVLRRYPRRQDKAKAVRFLRGRGFPLSVALEAYRLVKEEESG</sequence>
<dbReference type="AlphaFoldDB" id="A0A0N0ZPB3"/>
<dbReference type="InterPro" id="IPR053924">
    <property type="entry name" value="RecX_HTH_2nd"/>
</dbReference>
<evidence type="ECO:0000313" key="11">
    <source>
        <dbReference type="Proteomes" id="UP000053099"/>
    </source>
</evidence>
<evidence type="ECO:0000256" key="3">
    <source>
        <dbReference type="ARBA" id="ARBA00018111"/>
    </source>
</evidence>
<evidence type="ECO:0000259" key="7">
    <source>
        <dbReference type="Pfam" id="PF21982"/>
    </source>
</evidence>
<dbReference type="Pfam" id="PF02631">
    <property type="entry name" value="RecX_HTH2"/>
    <property type="match status" value="1"/>
</dbReference>
<evidence type="ECO:0000256" key="4">
    <source>
        <dbReference type="ARBA" id="ARBA00022490"/>
    </source>
</evidence>
<dbReference type="EMBL" id="PELM01000199">
    <property type="protein sequence ID" value="RTH02701.1"/>
    <property type="molecule type" value="Genomic_DNA"/>
</dbReference>
<dbReference type="InterPro" id="IPR053926">
    <property type="entry name" value="RecX_HTH_1st"/>
</dbReference>
<evidence type="ECO:0000256" key="5">
    <source>
        <dbReference type="HAMAP-Rule" id="MF_01114"/>
    </source>
</evidence>
<reference evidence="12 13" key="2">
    <citation type="journal article" date="2019" name="Extremophiles">
        <title>Biogeography of thermophiles and predominance of Thermus scotoductus in domestic water heaters.</title>
        <authorList>
            <person name="Wilpiszeski R.L."/>
            <person name="Zhang Z."/>
            <person name="House C.H."/>
        </authorList>
    </citation>
    <scope>NUCLEOTIDE SEQUENCE [LARGE SCALE GENOMIC DNA]</scope>
    <source>
        <strain evidence="10 12">10_S10</strain>
        <strain evidence="9 13">38_S38</strain>
    </source>
</reference>
<comment type="similarity">
    <text evidence="2 5">Belongs to the RecX family.</text>
</comment>
<proteinExistence type="inferred from homology"/>
<dbReference type="Proteomes" id="UP000288082">
    <property type="component" value="Unassembled WGS sequence"/>
</dbReference>
<evidence type="ECO:0000313" key="12">
    <source>
        <dbReference type="Proteomes" id="UP000288073"/>
    </source>
</evidence>
<keyword evidence="4 5" id="KW-0963">Cytoplasm</keyword>
<dbReference type="InterPro" id="IPR036388">
    <property type="entry name" value="WH-like_DNA-bd_sf"/>
</dbReference>
<dbReference type="EMBL" id="LJJR01000007">
    <property type="protein sequence ID" value="KPD32480.1"/>
    <property type="molecule type" value="Genomic_DNA"/>
</dbReference>
<dbReference type="PANTHER" id="PTHR33602">
    <property type="entry name" value="REGULATORY PROTEIN RECX FAMILY PROTEIN"/>
    <property type="match status" value="1"/>
</dbReference>
<dbReference type="EMBL" id="PEMN01000403">
    <property type="protein sequence ID" value="RTI13436.1"/>
    <property type="molecule type" value="Genomic_DNA"/>
</dbReference>
<evidence type="ECO:0000256" key="1">
    <source>
        <dbReference type="ARBA" id="ARBA00004496"/>
    </source>
</evidence>
<gene>
    <name evidence="5" type="primary">recX</name>
    <name evidence="8" type="ORF">AN926_03490</name>
    <name evidence="10" type="ORF">CSW23_13865</name>
    <name evidence="9" type="ORF">CSW50_06965</name>
</gene>
<dbReference type="PATRIC" id="fig|37636.3.peg.2432"/>
<dbReference type="PANTHER" id="PTHR33602:SF1">
    <property type="entry name" value="REGULATORY PROTEIN RECX FAMILY PROTEIN"/>
    <property type="match status" value="1"/>
</dbReference>
<evidence type="ECO:0000259" key="6">
    <source>
        <dbReference type="Pfam" id="PF02631"/>
    </source>
</evidence>
<dbReference type="GO" id="GO:0006282">
    <property type="term" value="P:regulation of DNA repair"/>
    <property type="evidence" value="ECO:0007669"/>
    <property type="project" value="UniProtKB-UniRule"/>
</dbReference>
<accession>A0A0N0ZPB3</accession>
<evidence type="ECO:0000256" key="2">
    <source>
        <dbReference type="ARBA" id="ARBA00009695"/>
    </source>
</evidence>
<name>A0A0N0ZPB3_THESC</name>
<reference evidence="8 11" key="1">
    <citation type="submission" date="2015-09" db="EMBL/GenBank/DDBJ databases">
        <title>Draft genome sequence of Thermus scotoductus strain K1 isolated from a geothermal spring in Nagorno-Karabakh, Armenia.</title>
        <authorList>
            <person name="Saghatelyan A."/>
            <person name="Poghosyan L."/>
            <person name="Panosyan H."/>
            <person name="Birkeland N.-K."/>
        </authorList>
    </citation>
    <scope>NUCLEOTIDE SEQUENCE [LARGE SCALE GENOMIC DNA]</scope>
    <source>
        <strain evidence="8 11">K1</strain>
    </source>
</reference>
<protein>
    <recommendedName>
        <fullName evidence="3 5">Regulatory protein RecX</fullName>
    </recommendedName>
</protein>